<sequence>MCKPSDGRRASEERRTHRPLSSDGLGGNTVVPPQPGGNTVTAATRTHRPGAAEIVTRLALCHFRQNKAFSAGYRCLTAGDSRTERFKGSIS</sequence>
<dbReference type="AlphaFoldDB" id="A0A5B7HB98"/>
<feature type="region of interest" description="Disordered" evidence="1">
    <location>
        <begin position="1"/>
        <end position="43"/>
    </location>
</feature>
<organism evidence="2 3">
    <name type="scientific">Portunus trituberculatus</name>
    <name type="common">Swimming crab</name>
    <name type="synonym">Neptunus trituberculatus</name>
    <dbReference type="NCBI Taxonomy" id="210409"/>
    <lineage>
        <taxon>Eukaryota</taxon>
        <taxon>Metazoa</taxon>
        <taxon>Ecdysozoa</taxon>
        <taxon>Arthropoda</taxon>
        <taxon>Crustacea</taxon>
        <taxon>Multicrustacea</taxon>
        <taxon>Malacostraca</taxon>
        <taxon>Eumalacostraca</taxon>
        <taxon>Eucarida</taxon>
        <taxon>Decapoda</taxon>
        <taxon>Pleocyemata</taxon>
        <taxon>Brachyura</taxon>
        <taxon>Eubrachyura</taxon>
        <taxon>Portunoidea</taxon>
        <taxon>Portunidae</taxon>
        <taxon>Portuninae</taxon>
        <taxon>Portunus</taxon>
    </lineage>
</organism>
<proteinExistence type="predicted"/>
<feature type="compositionally biased region" description="Basic and acidic residues" evidence="1">
    <location>
        <begin position="1"/>
        <end position="15"/>
    </location>
</feature>
<gene>
    <name evidence="2" type="ORF">E2C01_064276</name>
</gene>
<dbReference type="Proteomes" id="UP000324222">
    <property type="component" value="Unassembled WGS sequence"/>
</dbReference>
<evidence type="ECO:0000313" key="3">
    <source>
        <dbReference type="Proteomes" id="UP000324222"/>
    </source>
</evidence>
<comment type="caution">
    <text evidence="2">The sequence shown here is derived from an EMBL/GenBank/DDBJ whole genome shotgun (WGS) entry which is preliminary data.</text>
</comment>
<keyword evidence="3" id="KW-1185">Reference proteome</keyword>
<evidence type="ECO:0000256" key="1">
    <source>
        <dbReference type="SAM" id="MobiDB-lite"/>
    </source>
</evidence>
<reference evidence="2 3" key="1">
    <citation type="submission" date="2019-05" db="EMBL/GenBank/DDBJ databases">
        <title>Another draft genome of Portunus trituberculatus and its Hox gene families provides insights of decapod evolution.</title>
        <authorList>
            <person name="Jeong J.-H."/>
            <person name="Song I."/>
            <person name="Kim S."/>
            <person name="Choi T."/>
            <person name="Kim D."/>
            <person name="Ryu S."/>
            <person name="Kim W."/>
        </authorList>
    </citation>
    <scope>NUCLEOTIDE SEQUENCE [LARGE SCALE GENOMIC DNA]</scope>
    <source>
        <tissue evidence="2">Muscle</tissue>
    </source>
</reference>
<dbReference type="EMBL" id="VSRR010030427">
    <property type="protein sequence ID" value="MPC70041.1"/>
    <property type="molecule type" value="Genomic_DNA"/>
</dbReference>
<accession>A0A5B7HB98</accession>
<protein>
    <submittedName>
        <fullName evidence="2">Uncharacterized protein</fullName>
    </submittedName>
</protein>
<evidence type="ECO:0000313" key="2">
    <source>
        <dbReference type="EMBL" id="MPC70041.1"/>
    </source>
</evidence>
<name>A0A5B7HB98_PORTR</name>